<dbReference type="Proteomes" id="UP000310314">
    <property type="component" value="Unassembled WGS sequence"/>
</dbReference>
<evidence type="ECO:0000313" key="2">
    <source>
        <dbReference type="EMBL" id="TMM57398.1"/>
    </source>
</evidence>
<organism evidence="2 3">
    <name type="scientific">Maribacter algarum</name>
    <name type="common">ex Zhang et al. 2020</name>
    <dbReference type="NCBI Taxonomy" id="2578118"/>
    <lineage>
        <taxon>Bacteria</taxon>
        <taxon>Pseudomonadati</taxon>
        <taxon>Bacteroidota</taxon>
        <taxon>Flavobacteriia</taxon>
        <taxon>Flavobacteriales</taxon>
        <taxon>Flavobacteriaceae</taxon>
        <taxon>Maribacter</taxon>
    </lineage>
</organism>
<name>A0A5S3PWK7_9FLAO</name>
<evidence type="ECO:0000313" key="3">
    <source>
        <dbReference type="Proteomes" id="UP000310314"/>
    </source>
</evidence>
<dbReference type="AlphaFoldDB" id="A0A5S3PWK7"/>
<proteinExistence type="predicted"/>
<sequence>MKNLLALLISICTIVSCTKIDTPNVIDLTNEDDPTININSSNDTTTDSTSDDDAIYEAPYSGAYVTYISQNSVTLNGFINHESRAFPEEDSFKTGFIFRGVDETDSSNDQIIDLEGEVPYFTGTYSFDYAIDSLEPNTTYYFASVTKNGDSEKIDWESFTTSEMACNYDQDNYYNNDYDFWKDASVQITDGECCGEGSIGFKFGSWPNTFEIRFNEKDGGYPQTGQYFGVVNGFSGTHIEKDLVLSTNQVWIEYYSSAETELFLENDGERITLTFCNTILRDGSILEGKVSVAIP</sequence>
<gene>
    <name evidence="2" type="ORF">FEE95_13005</name>
</gene>
<protein>
    <submittedName>
        <fullName evidence="2">Uncharacterized protein</fullName>
    </submittedName>
</protein>
<feature type="compositionally biased region" description="Low complexity" evidence="1">
    <location>
        <begin position="35"/>
        <end position="48"/>
    </location>
</feature>
<dbReference type="RefSeq" id="WP_138658402.1">
    <property type="nucleotide sequence ID" value="NZ_VATY01000002.1"/>
</dbReference>
<dbReference type="PROSITE" id="PS51257">
    <property type="entry name" value="PROKAR_LIPOPROTEIN"/>
    <property type="match status" value="1"/>
</dbReference>
<dbReference type="EMBL" id="VATY01000002">
    <property type="protein sequence ID" value="TMM57398.1"/>
    <property type="molecule type" value="Genomic_DNA"/>
</dbReference>
<feature type="region of interest" description="Disordered" evidence="1">
    <location>
        <begin position="30"/>
        <end position="51"/>
    </location>
</feature>
<accession>A0A5S3PWK7</accession>
<comment type="caution">
    <text evidence="2">The sequence shown here is derived from an EMBL/GenBank/DDBJ whole genome shotgun (WGS) entry which is preliminary data.</text>
</comment>
<evidence type="ECO:0000256" key="1">
    <source>
        <dbReference type="SAM" id="MobiDB-lite"/>
    </source>
</evidence>
<keyword evidence="3" id="KW-1185">Reference proteome</keyword>
<reference evidence="2 3" key="1">
    <citation type="submission" date="2019-05" db="EMBL/GenBank/DDBJ databases">
        <authorList>
            <person name="Zhang J.-Y."/>
            <person name="Feg X."/>
            <person name="Du Z.-J."/>
        </authorList>
    </citation>
    <scope>NUCLEOTIDE SEQUENCE [LARGE SCALE GENOMIC DNA]</scope>
    <source>
        <strain evidence="2 3">RZ26</strain>
    </source>
</reference>
<dbReference type="OrthoDB" id="1376234at2"/>